<keyword evidence="2" id="KW-0472">Membrane</keyword>
<keyword evidence="2" id="KW-0812">Transmembrane</keyword>
<feature type="region of interest" description="Disordered" evidence="1">
    <location>
        <begin position="314"/>
        <end position="413"/>
    </location>
</feature>
<feature type="compositionally biased region" description="Polar residues" evidence="1">
    <location>
        <begin position="337"/>
        <end position="375"/>
    </location>
</feature>
<organism evidence="3 4">
    <name type="scientific">Cylindrotheca closterium</name>
    <dbReference type="NCBI Taxonomy" id="2856"/>
    <lineage>
        <taxon>Eukaryota</taxon>
        <taxon>Sar</taxon>
        <taxon>Stramenopiles</taxon>
        <taxon>Ochrophyta</taxon>
        <taxon>Bacillariophyta</taxon>
        <taxon>Bacillariophyceae</taxon>
        <taxon>Bacillariophycidae</taxon>
        <taxon>Bacillariales</taxon>
        <taxon>Bacillariaceae</taxon>
        <taxon>Cylindrotheca</taxon>
    </lineage>
</organism>
<feature type="region of interest" description="Disordered" evidence="1">
    <location>
        <begin position="152"/>
        <end position="206"/>
    </location>
</feature>
<dbReference type="Proteomes" id="UP001295423">
    <property type="component" value="Unassembled WGS sequence"/>
</dbReference>
<dbReference type="EMBL" id="CAKOGP040001725">
    <property type="protein sequence ID" value="CAJ1947359.1"/>
    <property type="molecule type" value="Genomic_DNA"/>
</dbReference>
<feature type="compositionally biased region" description="Polar residues" evidence="1">
    <location>
        <begin position="50"/>
        <end position="63"/>
    </location>
</feature>
<feature type="transmembrane region" description="Helical" evidence="2">
    <location>
        <begin position="279"/>
        <end position="299"/>
    </location>
</feature>
<feature type="compositionally biased region" description="Acidic residues" evidence="1">
    <location>
        <begin position="85"/>
        <end position="94"/>
    </location>
</feature>
<feature type="compositionally biased region" description="Low complexity" evidence="1">
    <location>
        <begin position="376"/>
        <end position="394"/>
    </location>
</feature>
<feature type="compositionally biased region" description="Low complexity" evidence="1">
    <location>
        <begin position="318"/>
        <end position="336"/>
    </location>
</feature>
<dbReference type="AlphaFoldDB" id="A0AAD2FNP2"/>
<proteinExistence type="predicted"/>
<evidence type="ECO:0008006" key="5">
    <source>
        <dbReference type="Google" id="ProtNLM"/>
    </source>
</evidence>
<gene>
    <name evidence="3" type="ORF">CYCCA115_LOCUS11107</name>
</gene>
<accession>A0AAD2FNP2</accession>
<evidence type="ECO:0000313" key="3">
    <source>
        <dbReference type="EMBL" id="CAJ1947359.1"/>
    </source>
</evidence>
<feature type="region of interest" description="Disordered" evidence="1">
    <location>
        <begin position="1"/>
        <end position="135"/>
    </location>
</feature>
<comment type="caution">
    <text evidence="3">The sequence shown here is derived from an EMBL/GenBank/DDBJ whole genome shotgun (WGS) entry which is preliminary data.</text>
</comment>
<feature type="compositionally biased region" description="Basic and acidic residues" evidence="1">
    <location>
        <begin position="1"/>
        <end position="20"/>
    </location>
</feature>
<feature type="compositionally biased region" description="Basic and acidic residues" evidence="1">
    <location>
        <begin position="40"/>
        <end position="49"/>
    </location>
</feature>
<feature type="compositionally biased region" description="Low complexity" evidence="1">
    <location>
        <begin position="402"/>
        <end position="413"/>
    </location>
</feature>
<keyword evidence="2" id="KW-1133">Transmembrane helix</keyword>
<evidence type="ECO:0000256" key="2">
    <source>
        <dbReference type="SAM" id="Phobius"/>
    </source>
</evidence>
<feature type="compositionally biased region" description="Basic and acidic residues" evidence="1">
    <location>
        <begin position="180"/>
        <end position="194"/>
    </location>
</feature>
<reference evidence="3" key="1">
    <citation type="submission" date="2023-08" db="EMBL/GenBank/DDBJ databases">
        <authorList>
            <person name="Audoor S."/>
            <person name="Bilcke G."/>
        </authorList>
    </citation>
    <scope>NUCLEOTIDE SEQUENCE</scope>
</reference>
<keyword evidence="4" id="KW-1185">Reference proteome</keyword>
<evidence type="ECO:0000256" key="1">
    <source>
        <dbReference type="SAM" id="MobiDB-lite"/>
    </source>
</evidence>
<protein>
    <recommendedName>
        <fullName evidence="5">Ricin B lectin domain-containing protein</fullName>
    </recommendedName>
</protein>
<evidence type="ECO:0000313" key="4">
    <source>
        <dbReference type="Proteomes" id="UP001295423"/>
    </source>
</evidence>
<feature type="compositionally biased region" description="Low complexity" evidence="1">
    <location>
        <begin position="155"/>
        <end position="169"/>
    </location>
</feature>
<feature type="compositionally biased region" description="Polar residues" evidence="1">
    <location>
        <begin position="97"/>
        <end position="107"/>
    </location>
</feature>
<name>A0AAD2FNP2_9STRA</name>
<sequence>MTTDTSNHHLSDLEGRKEKTSLGPFFRKQHEQQQSTSDASGKHHDRSDSKITLATASSSLSGDTESDKQASYGDKSSNLSGGGSIEEEEEEDSQGETQTSAASSTDPEQPPDYDDDGNAQQEGVEVDTEGGIWQSMFDGMSSLMASTGMEVPLGAASATTETTEKSSSSYRSQPMPQGQKLHEEEKKDEHDARAVEPAPMATKDEMGTNDICSQQEEEAMLRFDLLKDLIMLGEAEMDDDDISPPNPYPLEDDEVSSHKKGYYEKDFESSGCSPRAKKTILCTIVALVLLSAVIIPIYMSNDANRKTTAALAVEDTLRPTANPTTPSPTTTMRPSNVPTVSQMPSETPSEAPSVTPTMSSRPTISPSLRPTASNFPSQIPSISQIPSLSPSKEPSTSKEPSHVPSELPSLEPSVSLMPSYSTISPDYSFKIRLQWQESYFWQEEKVERWWCLECVRCTSYGGGDGNQHGCKSYGTGDEGACQRGDSIWIRDCRERSNRFNVLENRDSGNMLRIATTDLCVTRQRRRWLMVDYCDRTDMKQQFVPWEDYDKFELRPLEQRDLGEREADCISQLHHPKQDELVSLHNCRLCRIYETRYWQVYLG</sequence>